<keyword evidence="6" id="KW-1185">Reference proteome</keyword>
<keyword evidence="1" id="KW-0175">Coiled coil</keyword>
<feature type="domain" description="AprE-like beta-barrel" evidence="4">
    <location>
        <begin position="302"/>
        <end position="397"/>
    </location>
</feature>
<dbReference type="Gene3D" id="2.40.30.170">
    <property type="match status" value="1"/>
</dbReference>
<dbReference type="STRING" id="500610.SAMN02799615_04023"/>
<feature type="transmembrane region" description="Helical" evidence="2">
    <location>
        <begin position="31"/>
        <end position="51"/>
    </location>
</feature>
<dbReference type="Proteomes" id="UP000199477">
    <property type="component" value="Unassembled WGS sequence"/>
</dbReference>
<dbReference type="InterPro" id="IPR050739">
    <property type="entry name" value="MFP"/>
</dbReference>
<keyword evidence="2" id="KW-0812">Transmembrane</keyword>
<evidence type="ECO:0000259" key="4">
    <source>
        <dbReference type="Pfam" id="PF26002"/>
    </source>
</evidence>
<keyword evidence="2" id="KW-1133">Transmembrane helix</keyword>
<dbReference type="AlphaFoldDB" id="A0A1I2JL15"/>
<organism evidence="5 6">
    <name type="scientific">Dyella marensis</name>
    <dbReference type="NCBI Taxonomy" id="500610"/>
    <lineage>
        <taxon>Bacteria</taxon>
        <taxon>Pseudomonadati</taxon>
        <taxon>Pseudomonadota</taxon>
        <taxon>Gammaproteobacteria</taxon>
        <taxon>Lysobacterales</taxon>
        <taxon>Rhodanobacteraceae</taxon>
        <taxon>Dyella</taxon>
    </lineage>
</organism>
<dbReference type="InterPro" id="IPR058982">
    <property type="entry name" value="Beta-barrel_AprE"/>
</dbReference>
<proteinExistence type="predicted"/>
<dbReference type="InterPro" id="IPR058790">
    <property type="entry name" value="BSH_CusB"/>
</dbReference>
<protein>
    <submittedName>
        <fullName evidence="5">Membrane fusion protein</fullName>
    </submittedName>
</protein>
<dbReference type="PANTHER" id="PTHR30386:SF28">
    <property type="entry name" value="EXPORTED PROTEIN"/>
    <property type="match status" value="1"/>
</dbReference>
<accession>A0A1I2JL15</accession>
<sequence>MTGELFRREVLESRRSIQLGGISLAQPARPWVLAGFSVAAAATVIGFLVCGQYSRRSRVTGQLVPSLGLSTVAAPVAGVVGRLFPEEGDLVAAGDPLARIDVPRATAAGQDVLTVIRQELAVRELNVQRLGDAQVAQIDAQMAGASRQLAMAGKELRQVKESLATRGEQIRLGRDTLERYRRIAHAKYVSQLQVNQQEQALLELTGERQTLERQATSIYRGMAQMEQSLHELRAQRQAQLATIRRDRALLNQERVQQETHGELLMKAPVAGLVASRLVQAGQALKAGQPLLSLLPRGSELRAQLMVPSRAIGFVKPGDIVLLRYEAYPYQKFGHYRGRVRRISRSAVNPGESTALAGNGQATEPYYRVSVTLEAQTVMTYGRQEPLRPGMALEADILGEHRKIYEWLLEPLYSLRGIAGNAD</sequence>
<dbReference type="Pfam" id="PF26002">
    <property type="entry name" value="Beta-barrel_AprE"/>
    <property type="match status" value="1"/>
</dbReference>
<feature type="domain" description="CusB-like barrel-sandwich hybrid" evidence="3">
    <location>
        <begin position="70"/>
        <end position="292"/>
    </location>
</feature>
<gene>
    <name evidence="5" type="ORF">SAMN02799615_04023</name>
</gene>
<evidence type="ECO:0000313" key="6">
    <source>
        <dbReference type="Proteomes" id="UP000199477"/>
    </source>
</evidence>
<evidence type="ECO:0000256" key="2">
    <source>
        <dbReference type="SAM" id="Phobius"/>
    </source>
</evidence>
<dbReference type="PANTHER" id="PTHR30386">
    <property type="entry name" value="MEMBRANE FUSION SUBUNIT OF EMRAB-TOLC MULTIDRUG EFFLUX PUMP"/>
    <property type="match status" value="1"/>
</dbReference>
<keyword evidence="2" id="KW-0472">Membrane</keyword>
<feature type="coiled-coil region" evidence="1">
    <location>
        <begin position="194"/>
        <end position="242"/>
    </location>
</feature>
<evidence type="ECO:0000313" key="5">
    <source>
        <dbReference type="EMBL" id="SFF53361.1"/>
    </source>
</evidence>
<evidence type="ECO:0000259" key="3">
    <source>
        <dbReference type="Pfam" id="PF25919"/>
    </source>
</evidence>
<feature type="transmembrane region" description="Helical" evidence="2">
    <location>
        <begin position="63"/>
        <end position="84"/>
    </location>
</feature>
<dbReference type="Gene3D" id="2.40.50.100">
    <property type="match status" value="1"/>
</dbReference>
<dbReference type="PRINTS" id="PR01490">
    <property type="entry name" value="RTXTOXIND"/>
</dbReference>
<reference evidence="6" key="1">
    <citation type="submission" date="2016-10" db="EMBL/GenBank/DDBJ databases">
        <authorList>
            <person name="Varghese N."/>
            <person name="Submissions S."/>
        </authorList>
    </citation>
    <scope>NUCLEOTIDE SEQUENCE [LARGE SCALE GENOMIC DNA]</scope>
    <source>
        <strain evidence="6">UNC178MFTsu3.1</strain>
    </source>
</reference>
<dbReference type="Pfam" id="PF25919">
    <property type="entry name" value="BSH_CusB"/>
    <property type="match status" value="1"/>
</dbReference>
<name>A0A1I2JL15_9GAMM</name>
<evidence type="ECO:0000256" key="1">
    <source>
        <dbReference type="SAM" id="Coils"/>
    </source>
</evidence>
<dbReference type="EMBL" id="FONH01000025">
    <property type="protein sequence ID" value="SFF53361.1"/>
    <property type="molecule type" value="Genomic_DNA"/>
</dbReference>